<evidence type="ECO:0000313" key="5">
    <source>
        <dbReference type="Proteomes" id="UP000637628"/>
    </source>
</evidence>
<dbReference type="PANTHER" id="PTHR48090">
    <property type="entry name" value="UNDECAPRENYL-PHOSPHATE 4-DEOXY-4-FORMAMIDO-L-ARABINOSE TRANSFERASE-RELATED"/>
    <property type="match status" value="1"/>
</dbReference>
<evidence type="ECO:0000259" key="3">
    <source>
        <dbReference type="Pfam" id="PF00535"/>
    </source>
</evidence>
<dbReference type="InterPro" id="IPR029044">
    <property type="entry name" value="Nucleotide-diphossugar_trans"/>
</dbReference>
<comment type="caution">
    <text evidence="4">The sequence shown here is derived from an EMBL/GenBank/DDBJ whole genome shotgun (WGS) entry which is preliminary data.</text>
</comment>
<dbReference type="PANTHER" id="PTHR48090:SF7">
    <property type="entry name" value="RFBJ PROTEIN"/>
    <property type="match status" value="1"/>
</dbReference>
<feature type="region of interest" description="Disordered" evidence="2">
    <location>
        <begin position="1"/>
        <end position="28"/>
    </location>
</feature>
<gene>
    <name evidence="4" type="ORF">Adu01nite_22650</name>
</gene>
<evidence type="ECO:0000256" key="1">
    <source>
        <dbReference type="ARBA" id="ARBA00006739"/>
    </source>
</evidence>
<accession>A0ABQ3YTI6</accession>
<proteinExistence type="inferred from homology"/>
<name>A0ABQ3YTI6_9ACTN</name>
<protein>
    <recommendedName>
        <fullName evidence="3">Glycosyltransferase 2-like domain-containing protein</fullName>
    </recommendedName>
</protein>
<dbReference type="EMBL" id="BOML01000019">
    <property type="protein sequence ID" value="GIE00915.1"/>
    <property type="molecule type" value="Genomic_DNA"/>
</dbReference>
<sequence>MSVDDILGSERSTELTVPRVPARSGDERRPRVSVVIPAMNEARNLPHVLGHMPKDIDEVILVDGNSVDDTVAVAQANWPGIKIVKQARKGKGNALAAGFAACTGDYIVMIDADGSMDPREIPRFTAALDAGAAYAKGSRFAEGGGSDDITALRKVGNWGLNFMTNVLFRTSFSDLCYGYNAFRKDCVEIFALPDHADTTQPRWGDGFEIETLINTRVAKAKVRIDEVYSFEFRRMYGQSNLLTFRDGFRVVRTIMRERFGFGAPAEVPAGQTTTAA</sequence>
<dbReference type="InterPro" id="IPR050256">
    <property type="entry name" value="Glycosyltransferase_2"/>
</dbReference>
<keyword evidence="5" id="KW-1185">Reference proteome</keyword>
<dbReference type="Gene3D" id="3.90.550.10">
    <property type="entry name" value="Spore Coat Polysaccharide Biosynthesis Protein SpsA, Chain A"/>
    <property type="match status" value="1"/>
</dbReference>
<organism evidence="4 5">
    <name type="scientific">Paractinoplanes durhamensis</name>
    <dbReference type="NCBI Taxonomy" id="113563"/>
    <lineage>
        <taxon>Bacteria</taxon>
        <taxon>Bacillati</taxon>
        <taxon>Actinomycetota</taxon>
        <taxon>Actinomycetes</taxon>
        <taxon>Micromonosporales</taxon>
        <taxon>Micromonosporaceae</taxon>
        <taxon>Paractinoplanes</taxon>
    </lineage>
</organism>
<evidence type="ECO:0000313" key="4">
    <source>
        <dbReference type="EMBL" id="GIE00915.1"/>
    </source>
</evidence>
<reference evidence="4 5" key="1">
    <citation type="submission" date="2021-01" db="EMBL/GenBank/DDBJ databases">
        <title>Whole genome shotgun sequence of Actinoplanes durhamensis NBRC 14914.</title>
        <authorList>
            <person name="Komaki H."/>
            <person name="Tamura T."/>
        </authorList>
    </citation>
    <scope>NUCLEOTIDE SEQUENCE [LARGE SCALE GENOMIC DNA]</scope>
    <source>
        <strain evidence="4 5">NBRC 14914</strain>
    </source>
</reference>
<dbReference type="SUPFAM" id="SSF53448">
    <property type="entry name" value="Nucleotide-diphospho-sugar transferases"/>
    <property type="match status" value="1"/>
</dbReference>
<feature type="domain" description="Glycosyltransferase 2-like" evidence="3">
    <location>
        <begin position="33"/>
        <end position="187"/>
    </location>
</feature>
<dbReference type="InterPro" id="IPR001173">
    <property type="entry name" value="Glyco_trans_2-like"/>
</dbReference>
<dbReference type="Pfam" id="PF00535">
    <property type="entry name" value="Glycos_transf_2"/>
    <property type="match status" value="1"/>
</dbReference>
<evidence type="ECO:0000256" key="2">
    <source>
        <dbReference type="SAM" id="MobiDB-lite"/>
    </source>
</evidence>
<comment type="similarity">
    <text evidence="1">Belongs to the glycosyltransferase 2 family.</text>
</comment>
<dbReference type="Proteomes" id="UP000637628">
    <property type="component" value="Unassembled WGS sequence"/>
</dbReference>
<dbReference type="CDD" id="cd04179">
    <property type="entry name" value="DPM_DPG-synthase_like"/>
    <property type="match status" value="1"/>
</dbReference>